<dbReference type="PROSITE" id="PS01124">
    <property type="entry name" value="HTH_ARAC_FAMILY_2"/>
    <property type="match status" value="1"/>
</dbReference>
<dbReference type="PANTHER" id="PTHR11019:SF159">
    <property type="entry name" value="TRANSCRIPTIONAL REGULATOR-RELATED"/>
    <property type="match status" value="1"/>
</dbReference>
<feature type="region of interest" description="Disordered" evidence="1">
    <location>
        <begin position="247"/>
        <end position="269"/>
    </location>
</feature>
<dbReference type="InterPro" id="IPR018060">
    <property type="entry name" value="HTH_AraC"/>
</dbReference>
<dbReference type="GO" id="GO:0043565">
    <property type="term" value="F:sequence-specific DNA binding"/>
    <property type="evidence" value="ECO:0007669"/>
    <property type="project" value="InterPro"/>
</dbReference>
<dbReference type="Proteomes" id="UP000542125">
    <property type="component" value="Unassembled WGS sequence"/>
</dbReference>
<keyword evidence="4" id="KW-1185">Reference proteome</keyword>
<evidence type="ECO:0000313" key="3">
    <source>
        <dbReference type="EMBL" id="NYE81468.1"/>
    </source>
</evidence>
<name>A0A7Y9IR53_9BURK</name>
<sequence>MLSSKLDLIARDGYALAASRQPGYAFRWHTHDCAMLLWPRAGALLTAWGGPVTLQDRLVKGQALLLPAHVAHRTRSDSALQQHGELYLAPEWVQGWEAGGVLQLDGAAQAMLDALWMPALSAEAAPGLVHALIAQLSGSRVRPAPAAPPAGLAQRWRALLETRLADGAALPTVAESASWLGVTMRTLQRACLAEFGQTPVTLRRSLLAAAARAHLAAGASLAQVSAELGFANSGHLGRLLRDVPVAPAQAPDVPHAPDTAGRPSASSPD</sequence>
<feature type="compositionally biased region" description="Low complexity" evidence="1">
    <location>
        <begin position="247"/>
        <end position="258"/>
    </location>
</feature>
<dbReference type="InterPro" id="IPR011051">
    <property type="entry name" value="RmlC_Cupin_sf"/>
</dbReference>
<dbReference type="RefSeq" id="WP_257022260.1">
    <property type="nucleotide sequence ID" value="NZ_JACBYR010000001.1"/>
</dbReference>
<dbReference type="EMBL" id="JACBYR010000001">
    <property type="protein sequence ID" value="NYE81468.1"/>
    <property type="molecule type" value="Genomic_DNA"/>
</dbReference>
<protein>
    <submittedName>
        <fullName evidence="3">AraC-like DNA-binding protein</fullName>
    </submittedName>
</protein>
<organism evidence="3 4">
    <name type="scientific">Pigmentiphaga litoralis</name>
    <dbReference type="NCBI Taxonomy" id="516702"/>
    <lineage>
        <taxon>Bacteria</taxon>
        <taxon>Pseudomonadati</taxon>
        <taxon>Pseudomonadota</taxon>
        <taxon>Betaproteobacteria</taxon>
        <taxon>Burkholderiales</taxon>
        <taxon>Alcaligenaceae</taxon>
        <taxon>Pigmentiphaga</taxon>
    </lineage>
</organism>
<gene>
    <name evidence="3" type="ORF">FHW18_000739</name>
</gene>
<dbReference type="Gene3D" id="1.10.10.60">
    <property type="entry name" value="Homeodomain-like"/>
    <property type="match status" value="1"/>
</dbReference>
<dbReference type="SUPFAM" id="SSF51182">
    <property type="entry name" value="RmlC-like cupins"/>
    <property type="match status" value="1"/>
</dbReference>
<accession>A0A7Y9IR53</accession>
<feature type="domain" description="HTH araC/xylS-type" evidence="2">
    <location>
        <begin position="154"/>
        <end position="241"/>
    </location>
</feature>
<dbReference type="AlphaFoldDB" id="A0A7Y9IR53"/>
<evidence type="ECO:0000256" key="1">
    <source>
        <dbReference type="SAM" id="MobiDB-lite"/>
    </source>
</evidence>
<dbReference type="GO" id="GO:0003700">
    <property type="term" value="F:DNA-binding transcription factor activity"/>
    <property type="evidence" value="ECO:0007669"/>
    <property type="project" value="InterPro"/>
</dbReference>
<comment type="caution">
    <text evidence="3">The sequence shown here is derived from an EMBL/GenBank/DDBJ whole genome shotgun (WGS) entry which is preliminary data.</text>
</comment>
<evidence type="ECO:0000313" key="4">
    <source>
        <dbReference type="Proteomes" id="UP000542125"/>
    </source>
</evidence>
<keyword evidence="3" id="KW-0238">DNA-binding</keyword>
<dbReference type="PANTHER" id="PTHR11019">
    <property type="entry name" value="HTH-TYPE TRANSCRIPTIONAL REGULATOR NIMR"/>
    <property type="match status" value="1"/>
</dbReference>
<evidence type="ECO:0000259" key="2">
    <source>
        <dbReference type="PROSITE" id="PS01124"/>
    </source>
</evidence>
<dbReference type="Pfam" id="PF12833">
    <property type="entry name" value="HTH_18"/>
    <property type="match status" value="1"/>
</dbReference>
<proteinExistence type="predicted"/>
<reference evidence="3 4" key="1">
    <citation type="submission" date="2020-07" db="EMBL/GenBank/DDBJ databases">
        <title>Genomic Encyclopedia of Type Strains, Phase IV (KMG-V): Genome sequencing to study the core and pangenomes of soil and plant-associated prokaryotes.</title>
        <authorList>
            <person name="Whitman W."/>
        </authorList>
    </citation>
    <scope>NUCLEOTIDE SEQUENCE [LARGE SCALE GENOMIC DNA]</scope>
    <source>
        <strain evidence="3 4">SAS40</strain>
    </source>
</reference>